<keyword evidence="2" id="KW-1185">Reference proteome</keyword>
<protein>
    <recommendedName>
        <fullName evidence="3">N-acetyltransferase domain-containing protein</fullName>
    </recommendedName>
</protein>
<dbReference type="OrthoDB" id="956078at2"/>
<dbReference type="RefSeq" id="WP_090155750.1">
    <property type="nucleotide sequence ID" value="NZ_FNAN01000017.1"/>
</dbReference>
<accession>A0A1G7SXP5</accession>
<sequence>MNAKITCVSSGETVAAKIIQPVGLVLPSVNDGWRFDFEKHVRKKYCRAFVLVCEDTPDVIEGCLIFEMRNGVEPYMAFIEVAPHNRGKDRVYANVAGCLTAAACRLSEKHGTEHYRGWLTFDVKEHRKEDEIKIMALYCQKYGAVRWGQATMLISPENGEELISKFLMSEQ</sequence>
<evidence type="ECO:0000313" key="1">
    <source>
        <dbReference type="EMBL" id="SDG27199.1"/>
    </source>
</evidence>
<organism evidence="1 2">
    <name type="scientific">Dyadobacter soli</name>
    <dbReference type="NCBI Taxonomy" id="659014"/>
    <lineage>
        <taxon>Bacteria</taxon>
        <taxon>Pseudomonadati</taxon>
        <taxon>Bacteroidota</taxon>
        <taxon>Cytophagia</taxon>
        <taxon>Cytophagales</taxon>
        <taxon>Spirosomataceae</taxon>
        <taxon>Dyadobacter</taxon>
    </lineage>
</organism>
<evidence type="ECO:0008006" key="3">
    <source>
        <dbReference type="Google" id="ProtNLM"/>
    </source>
</evidence>
<evidence type="ECO:0000313" key="2">
    <source>
        <dbReference type="Proteomes" id="UP000198748"/>
    </source>
</evidence>
<dbReference type="Proteomes" id="UP000198748">
    <property type="component" value="Unassembled WGS sequence"/>
</dbReference>
<proteinExistence type="predicted"/>
<reference evidence="2" key="1">
    <citation type="submission" date="2016-10" db="EMBL/GenBank/DDBJ databases">
        <authorList>
            <person name="Varghese N."/>
            <person name="Submissions S."/>
        </authorList>
    </citation>
    <scope>NUCLEOTIDE SEQUENCE [LARGE SCALE GENOMIC DNA]</scope>
    <source>
        <strain evidence="2">DSM 25329</strain>
    </source>
</reference>
<gene>
    <name evidence="1" type="ORF">SAMN04487996_1174</name>
</gene>
<dbReference type="STRING" id="659014.SAMN04487996_1174"/>
<dbReference type="AlphaFoldDB" id="A0A1G7SXP5"/>
<name>A0A1G7SXP5_9BACT</name>
<dbReference type="EMBL" id="FNAN01000017">
    <property type="protein sequence ID" value="SDG27199.1"/>
    <property type="molecule type" value="Genomic_DNA"/>
</dbReference>